<keyword evidence="3" id="KW-1185">Reference proteome</keyword>
<organism evidence="2 3">
    <name type="scientific">Brevibacillus laterosporus</name>
    <name type="common">Bacillus laterosporus</name>
    <dbReference type="NCBI Taxonomy" id="1465"/>
    <lineage>
        <taxon>Bacteria</taxon>
        <taxon>Bacillati</taxon>
        <taxon>Bacillota</taxon>
        <taxon>Bacilli</taxon>
        <taxon>Bacillales</taxon>
        <taxon>Paenibacillaceae</taxon>
        <taxon>Brevibacillus</taxon>
    </lineage>
</organism>
<name>A0A502IEV4_BRELA</name>
<sequence length="117" mass="14164">MECFKHLEELIRRIEKLEWNEWIYTNVNAFRRDPLHNDYYIIPEEECWDLEEAGQTMKNHRDEAIPASIADREVQSWLEIATVQDVIDVVRRRGEEPDILLIAKALRYYHEQDAFME</sequence>
<dbReference type="AlphaFoldDB" id="A0A502IEV4"/>
<protein>
    <recommendedName>
        <fullName evidence="1">DUF7716 domain-containing protein</fullName>
    </recommendedName>
</protein>
<reference evidence="2 3" key="1">
    <citation type="submission" date="2018-11" db="EMBL/GenBank/DDBJ databases">
        <title>Phylogenetic determinants of toxin gene distribution in genomes of Brevibacillus laterosporus.</title>
        <authorList>
            <person name="Glare T.R."/>
            <person name="Durrant A."/>
            <person name="Berry C."/>
            <person name="Palma L."/>
            <person name="Ormskirk M."/>
            <person name="Cox M.O."/>
        </authorList>
    </citation>
    <scope>NUCLEOTIDE SEQUENCE [LARGE SCALE GENOMIC DNA]</scope>
    <source>
        <strain evidence="2 3">1821L</strain>
    </source>
</reference>
<evidence type="ECO:0000313" key="2">
    <source>
        <dbReference type="EMBL" id="QDX91499.1"/>
    </source>
</evidence>
<dbReference type="EMBL" id="CP033464">
    <property type="protein sequence ID" value="QDX91499.1"/>
    <property type="molecule type" value="Genomic_DNA"/>
</dbReference>
<dbReference type="OrthoDB" id="8777333at2"/>
<dbReference type="Proteomes" id="UP000319432">
    <property type="component" value="Chromosome"/>
</dbReference>
<dbReference type="InterPro" id="IPR056133">
    <property type="entry name" value="DUF7716"/>
</dbReference>
<evidence type="ECO:0000313" key="3">
    <source>
        <dbReference type="Proteomes" id="UP000319432"/>
    </source>
</evidence>
<gene>
    <name evidence="2" type="ORF">EEL30_03380</name>
</gene>
<accession>A0A502IEV4</accession>
<proteinExistence type="predicted"/>
<evidence type="ECO:0000259" key="1">
    <source>
        <dbReference type="Pfam" id="PF24832"/>
    </source>
</evidence>
<feature type="domain" description="DUF7716" evidence="1">
    <location>
        <begin position="6"/>
        <end position="117"/>
    </location>
</feature>
<dbReference type="Pfam" id="PF24832">
    <property type="entry name" value="DUF7716"/>
    <property type="match status" value="1"/>
</dbReference>